<name>A0A2S9QBZ8_9HYPH</name>
<dbReference type="GO" id="GO:0046487">
    <property type="term" value="P:glyoxylate metabolic process"/>
    <property type="evidence" value="ECO:0007669"/>
    <property type="project" value="TreeGrafter"/>
</dbReference>
<evidence type="ECO:0000256" key="2">
    <source>
        <dbReference type="PIRNR" id="PIRNR006241"/>
    </source>
</evidence>
<evidence type="ECO:0000313" key="5">
    <source>
        <dbReference type="EMBL" id="PRH86871.1"/>
    </source>
</evidence>
<evidence type="ECO:0000259" key="4">
    <source>
        <dbReference type="Pfam" id="PF01261"/>
    </source>
</evidence>
<dbReference type="PANTHER" id="PTHR43489">
    <property type="entry name" value="ISOMERASE"/>
    <property type="match status" value="1"/>
</dbReference>
<dbReference type="NCBIfam" id="NF043033">
    <property type="entry name" value="OxoTetrIsom"/>
    <property type="match status" value="1"/>
</dbReference>
<dbReference type="InterPro" id="IPR036237">
    <property type="entry name" value="Xyl_isomerase-like_sf"/>
</dbReference>
<dbReference type="PANTHER" id="PTHR43489:SF6">
    <property type="entry name" value="HYDROXYPYRUVATE ISOMERASE-RELATED"/>
    <property type="match status" value="1"/>
</dbReference>
<dbReference type="InterPro" id="IPR050417">
    <property type="entry name" value="Sugar_Epim/Isomerase"/>
</dbReference>
<dbReference type="NCBIfam" id="TIGR03234">
    <property type="entry name" value="OH-pyruv-isom"/>
    <property type="match status" value="1"/>
</dbReference>
<sequence length="258" mass="28922">MPRFAANISMLFSELNFYDRFEAAAKAGFAGVEFPFPYDFDRQELRRRLDANGLALVLHNLPPGRWGDGERGLACLPDRKAEFRESVALALDHATLLGCSQVNCLSGIPPKGADPKLIRDTLLDNLRFAADEAGRAGIRLLVEAINTIDMPGFYLNRSRQAIEIIEEVGSDNLYFQYDIYHMQVMEGDLARSIESQLARIAHLQLADNPGRHEPGTGEINYPFLFGHIDRIGYRGWIGAEYRPLRGTVEGLGWLPDRS</sequence>
<gene>
    <name evidence="5" type="primary">hyi</name>
    <name evidence="5" type="ORF">C5L14_16415</name>
</gene>
<keyword evidence="1 2" id="KW-0413">Isomerase</keyword>
<comment type="similarity">
    <text evidence="2">Belongs to the hyi family.</text>
</comment>
<feature type="domain" description="Xylose isomerase-like TIM barrel" evidence="4">
    <location>
        <begin position="21"/>
        <end position="255"/>
    </location>
</feature>
<feature type="active site" description="Proton donor/acceptor" evidence="3">
    <location>
        <position position="143"/>
    </location>
</feature>
<dbReference type="FunFam" id="3.20.20.150:FF:000007">
    <property type="entry name" value="Hydroxypyruvate isomerase"/>
    <property type="match status" value="1"/>
</dbReference>
<dbReference type="EMBL" id="PUEJ01000005">
    <property type="protein sequence ID" value="PRH86871.1"/>
    <property type="molecule type" value="Genomic_DNA"/>
</dbReference>
<dbReference type="InterPro" id="IPR026040">
    <property type="entry name" value="HyI-like"/>
</dbReference>
<dbReference type="Proteomes" id="UP000237682">
    <property type="component" value="Unassembled WGS sequence"/>
</dbReference>
<dbReference type="SUPFAM" id="SSF51658">
    <property type="entry name" value="Xylose isomerase-like"/>
    <property type="match status" value="1"/>
</dbReference>
<dbReference type="PIRSF" id="PIRSF006241">
    <property type="entry name" value="HyI"/>
    <property type="match status" value="1"/>
</dbReference>
<reference evidence="5 6" key="1">
    <citation type="submission" date="2018-02" db="EMBL/GenBank/DDBJ databases">
        <title>Whole genome sequencing of endophytic bacterium.</title>
        <authorList>
            <person name="Eedara R."/>
            <person name="Podile A.R."/>
        </authorList>
    </citation>
    <scope>NUCLEOTIDE SEQUENCE [LARGE SCALE GENOMIC DNA]</scope>
    <source>
        <strain evidence="5 6">RP1T</strain>
    </source>
</reference>
<accession>A0A2S9QBZ8</accession>
<dbReference type="OrthoDB" id="9786584at2"/>
<dbReference type="InterPro" id="IPR017643">
    <property type="entry name" value="Hydroxypyruvate_isomerase"/>
</dbReference>
<feature type="active site" description="Proton donor/acceptor" evidence="3">
    <location>
        <position position="240"/>
    </location>
</feature>
<dbReference type="InterPro" id="IPR013022">
    <property type="entry name" value="Xyl_isomerase-like_TIM-brl"/>
</dbReference>
<organism evidence="5 6">
    <name type="scientific">Labrys okinawensis</name>
    <dbReference type="NCBI Taxonomy" id="346911"/>
    <lineage>
        <taxon>Bacteria</taxon>
        <taxon>Pseudomonadati</taxon>
        <taxon>Pseudomonadota</taxon>
        <taxon>Alphaproteobacteria</taxon>
        <taxon>Hyphomicrobiales</taxon>
        <taxon>Xanthobacteraceae</taxon>
        <taxon>Labrys</taxon>
    </lineage>
</organism>
<keyword evidence="6" id="KW-1185">Reference proteome</keyword>
<dbReference type="GO" id="GO:0008903">
    <property type="term" value="F:hydroxypyruvate isomerase activity"/>
    <property type="evidence" value="ECO:0007669"/>
    <property type="project" value="TreeGrafter"/>
</dbReference>
<evidence type="ECO:0000313" key="6">
    <source>
        <dbReference type="Proteomes" id="UP000237682"/>
    </source>
</evidence>
<comment type="caution">
    <text evidence="5">The sequence shown here is derived from an EMBL/GenBank/DDBJ whole genome shotgun (WGS) entry which is preliminary data.</text>
</comment>
<keyword evidence="5" id="KW-0670">Pyruvate</keyword>
<dbReference type="AlphaFoldDB" id="A0A2S9QBZ8"/>
<dbReference type="Pfam" id="PF01261">
    <property type="entry name" value="AP_endonuc_2"/>
    <property type="match status" value="1"/>
</dbReference>
<dbReference type="RefSeq" id="WP_105863095.1">
    <property type="nucleotide sequence ID" value="NZ_PUEJ01000005.1"/>
</dbReference>
<evidence type="ECO:0000256" key="1">
    <source>
        <dbReference type="ARBA" id="ARBA00023235"/>
    </source>
</evidence>
<evidence type="ECO:0000256" key="3">
    <source>
        <dbReference type="PIRSR" id="PIRSR006241-50"/>
    </source>
</evidence>
<dbReference type="InterPro" id="IPR053398">
    <property type="entry name" value="HPT_OtnI_isomerases"/>
</dbReference>
<proteinExistence type="inferred from homology"/>
<dbReference type="Gene3D" id="3.20.20.150">
    <property type="entry name" value="Divalent-metal-dependent TIM barrel enzymes"/>
    <property type="match status" value="1"/>
</dbReference>
<protein>
    <submittedName>
        <fullName evidence="5">Hydroxypyruvate isomerase</fullName>
    </submittedName>
</protein>